<dbReference type="PANTHER" id="PTHR32309:SF13">
    <property type="entry name" value="FERRIC ENTEROBACTIN TRANSPORT PROTEIN FEPE"/>
    <property type="match status" value="1"/>
</dbReference>
<keyword evidence="5 7" id="KW-0472">Membrane</keyword>
<keyword evidence="3 7" id="KW-0812">Transmembrane</keyword>
<feature type="coiled-coil region" evidence="6">
    <location>
        <begin position="172"/>
        <end position="199"/>
    </location>
</feature>
<dbReference type="InterPro" id="IPR003856">
    <property type="entry name" value="LPS_length_determ_N"/>
</dbReference>
<keyword evidence="10" id="KW-1185">Reference proteome</keyword>
<feature type="domain" description="Polysaccharide chain length determinant N-terminal" evidence="8">
    <location>
        <begin position="3"/>
        <end position="74"/>
    </location>
</feature>
<feature type="coiled-coil region" evidence="6">
    <location>
        <begin position="327"/>
        <end position="378"/>
    </location>
</feature>
<feature type="transmembrane region" description="Helical" evidence="7">
    <location>
        <begin position="415"/>
        <end position="439"/>
    </location>
</feature>
<dbReference type="Pfam" id="PF02706">
    <property type="entry name" value="Wzz"/>
    <property type="match status" value="1"/>
</dbReference>
<dbReference type="EMBL" id="JADQDO010000004">
    <property type="protein sequence ID" value="MBF9233919.1"/>
    <property type="molecule type" value="Genomic_DNA"/>
</dbReference>
<dbReference type="RefSeq" id="WP_196271900.1">
    <property type="nucleotide sequence ID" value="NZ_JADQDO010000004.1"/>
</dbReference>
<dbReference type="GO" id="GO:0004713">
    <property type="term" value="F:protein tyrosine kinase activity"/>
    <property type="evidence" value="ECO:0007669"/>
    <property type="project" value="TreeGrafter"/>
</dbReference>
<evidence type="ECO:0000256" key="6">
    <source>
        <dbReference type="SAM" id="Coils"/>
    </source>
</evidence>
<dbReference type="PANTHER" id="PTHR32309">
    <property type="entry name" value="TYROSINE-PROTEIN KINASE"/>
    <property type="match status" value="1"/>
</dbReference>
<dbReference type="Proteomes" id="UP000599312">
    <property type="component" value="Unassembled WGS sequence"/>
</dbReference>
<dbReference type="InterPro" id="IPR050445">
    <property type="entry name" value="Bact_polysacc_biosynth/exp"/>
</dbReference>
<comment type="caution">
    <text evidence="9">The sequence shown here is derived from an EMBL/GenBank/DDBJ whole genome shotgun (WGS) entry which is preliminary data.</text>
</comment>
<keyword evidence="2" id="KW-1003">Cell membrane</keyword>
<evidence type="ECO:0000256" key="4">
    <source>
        <dbReference type="ARBA" id="ARBA00022989"/>
    </source>
</evidence>
<comment type="subcellular location">
    <subcellularLocation>
        <location evidence="1">Cell membrane</location>
        <topology evidence="1">Multi-pass membrane protein</topology>
    </subcellularLocation>
</comment>
<dbReference type="GO" id="GO:0005886">
    <property type="term" value="C:plasma membrane"/>
    <property type="evidence" value="ECO:0007669"/>
    <property type="project" value="UniProtKB-SubCell"/>
</dbReference>
<evidence type="ECO:0000256" key="5">
    <source>
        <dbReference type="ARBA" id="ARBA00023136"/>
    </source>
</evidence>
<name>A0A931BQQ7_9HYPH</name>
<dbReference type="AlphaFoldDB" id="A0A931BQQ7"/>
<sequence length="488" mass="54625">MGNIDLRFYRSIFLRRFPYFIVIALLVSAIGFGIAYVLPPVYRADARILVESPQISADLVRSTVPAEMIKQIQVIELQMMTRTNLLALADRLGLYRERPNLSANDIVDDMRSRTTIDPVRFETPRGADGATAFSVSFKAQDPVVSANVVNEFVKLILQRNVRLRTDQASDTLSFLQQETEKLSGKLNELEGKILAFKNENKDALPENLAFRRTQQINLQERLLQLEREEASLRDGRSRLVQIFASTGRVSGTTSLTPAEQALEQFRRILTEQRAVFSDRSPSILALQSQIAALEKEIQSEPSGADASIGKRRPLEMDMQLMEMDRRLTLIAQEKTALKQDLAELNQSISATPSNEMGLNALERQRQNIQAQYNMASARLADASTGQQIELRSKGERLSVLELATPPQRAIGPNRLGIAFGSSVAGVALGLGFIVLLELFNKTIRRPIELVEMLDIQPLATIPYIRTRGETHSKGLVFLPATLRRTLRI</sequence>
<keyword evidence="6" id="KW-0175">Coiled coil</keyword>
<evidence type="ECO:0000256" key="2">
    <source>
        <dbReference type="ARBA" id="ARBA00022475"/>
    </source>
</evidence>
<evidence type="ECO:0000256" key="7">
    <source>
        <dbReference type="SAM" id="Phobius"/>
    </source>
</evidence>
<evidence type="ECO:0000313" key="10">
    <source>
        <dbReference type="Proteomes" id="UP000599312"/>
    </source>
</evidence>
<keyword evidence="4 7" id="KW-1133">Transmembrane helix</keyword>
<evidence type="ECO:0000259" key="8">
    <source>
        <dbReference type="Pfam" id="PF02706"/>
    </source>
</evidence>
<feature type="transmembrane region" description="Helical" evidence="7">
    <location>
        <begin position="17"/>
        <end position="38"/>
    </location>
</feature>
<gene>
    <name evidence="9" type="ORF">I2H38_11075</name>
</gene>
<evidence type="ECO:0000256" key="1">
    <source>
        <dbReference type="ARBA" id="ARBA00004651"/>
    </source>
</evidence>
<organism evidence="9 10">
    <name type="scientific">Microvirga alba</name>
    <dbReference type="NCBI Taxonomy" id="2791025"/>
    <lineage>
        <taxon>Bacteria</taxon>
        <taxon>Pseudomonadati</taxon>
        <taxon>Pseudomonadota</taxon>
        <taxon>Alphaproteobacteria</taxon>
        <taxon>Hyphomicrobiales</taxon>
        <taxon>Methylobacteriaceae</taxon>
        <taxon>Microvirga</taxon>
    </lineage>
</organism>
<proteinExistence type="predicted"/>
<protein>
    <submittedName>
        <fullName evidence="9">Lipopolysaccharide biosynthesis protein</fullName>
    </submittedName>
</protein>
<reference evidence="9" key="1">
    <citation type="submission" date="2020-11" db="EMBL/GenBank/DDBJ databases">
        <authorList>
            <person name="Kim M.K."/>
        </authorList>
    </citation>
    <scope>NUCLEOTIDE SEQUENCE</scope>
    <source>
        <strain evidence="9">BT350</strain>
    </source>
</reference>
<evidence type="ECO:0000313" key="9">
    <source>
        <dbReference type="EMBL" id="MBF9233919.1"/>
    </source>
</evidence>
<accession>A0A931BQQ7</accession>
<evidence type="ECO:0000256" key="3">
    <source>
        <dbReference type="ARBA" id="ARBA00022692"/>
    </source>
</evidence>